<evidence type="ECO:0000259" key="1">
    <source>
        <dbReference type="PROSITE" id="PS50943"/>
    </source>
</evidence>
<evidence type="ECO:0000313" key="5">
    <source>
        <dbReference type="Proteomes" id="UP000321429"/>
    </source>
</evidence>
<dbReference type="STRING" id="348151.IV55_GL000686"/>
<dbReference type="AlphaFoldDB" id="A0A0R2LAY8"/>
<dbReference type="SMART" id="SM00530">
    <property type="entry name" value="HTH_XRE"/>
    <property type="match status" value="1"/>
</dbReference>
<name>A0A0R2LAY8_9LACO</name>
<dbReference type="PROSITE" id="PS50943">
    <property type="entry name" value="HTH_CROC1"/>
    <property type="match status" value="1"/>
</dbReference>
<keyword evidence="4" id="KW-1185">Reference proteome</keyword>
<sequence length="111" mass="12609">MNSLYQRIKDLADLHHISLAQVERDLNFSNGIISTWKTGKASSDKVAAIAKYFDVTTDYLLGLDDKEHSDIDAMTSNQKLIAYSIDPDVSSEERDAIIEMVKQAMKFRKRL</sequence>
<accession>A0A0R2LAY8</accession>
<dbReference type="EMBL" id="BJUD01000011">
    <property type="protein sequence ID" value="GEK28485.1"/>
    <property type="molecule type" value="Genomic_DNA"/>
</dbReference>
<dbReference type="EMBL" id="JQCB01000002">
    <property type="protein sequence ID" value="KRN96822.1"/>
    <property type="molecule type" value="Genomic_DNA"/>
</dbReference>
<dbReference type="InterPro" id="IPR010982">
    <property type="entry name" value="Lambda_DNA-bd_dom_sf"/>
</dbReference>
<dbReference type="Proteomes" id="UP000051139">
    <property type="component" value="Unassembled WGS sequence"/>
</dbReference>
<dbReference type="CDD" id="cd00093">
    <property type="entry name" value="HTH_XRE"/>
    <property type="match status" value="1"/>
</dbReference>
<proteinExistence type="predicted"/>
<protein>
    <recommendedName>
        <fullName evidence="1">HTH cro/C1-type domain-containing protein</fullName>
    </recommendedName>
</protein>
<evidence type="ECO:0000313" key="2">
    <source>
        <dbReference type="EMBL" id="GEK28485.1"/>
    </source>
</evidence>
<dbReference type="Proteomes" id="UP000321429">
    <property type="component" value="Unassembled WGS sequence"/>
</dbReference>
<dbReference type="RefSeq" id="WP_057808620.1">
    <property type="nucleotide sequence ID" value="NZ_BJUD01000011.1"/>
</dbReference>
<dbReference type="OrthoDB" id="9805856at2"/>
<organism evidence="3 4">
    <name type="scientific">Furfurilactobacillus siliginis</name>
    <dbReference type="NCBI Taxonomy" id="348151"/>
    <lineage>
        <taxon>Bacteria</taxon>
        <taxon>Bacillati</taxon>
        <taxon>Bacillota</taxon>
        <taxon>Bacilli</taxon>
        <taxon>Lactobacillales</taxon>
        <taxon>Lactobacillaceae</taxon>
        <taxon>Furfurilactobacillus</taxon>
    </lineage>
</organism>
<comment type="caution">
    <text evidence="3">The sequence shown here is derived from an EMBL/GenBank/DDBJ whole genome shotgun (WGS) entry which is preliminary data.</text>
</comment>
<dbReference type="InterPro" id="IPR001387">
    <property type="entry name" value="Cro/C1-type_HTH"/>
</dbReference>
<evidence type="ECO:0000313" key="3">
    <source>
        <dbReference type="EMBL" id="KRN96822.1"/>
    </source>
</evidence>
<feature type="domain" description="HTH cro/C1-type" evidence="1">
    <location>
        <begin position="8"/>
        <end position="60"/>
    </location>
</feature>
<dbReference type="Gene3D" id="1.10.260.40">
    <property type="entry name" value="lambda repressor-like DNA-binding domains"/>
    <property type="match status" value="1"/>
</dbReference>
<evidence type="ECO:0000313" key="4">
    <source>
        <dbReference type="Proteomes" id="UP000051139"/>
    </source>
</evidence>
<dbReference type="GO" id="GO:0003677">
    <property type="term" value="F:DNA binding"/>
    <property type="evidence" value="ECO:0007669"/>
    <property type="project" value="InterPro"/>
</dbReference>
<gene>
    <name evidence="3" type="ORF">IV55_GL000686</name>
    <name evidence="2" type="ORF">LSI01_07960</name>
</gene>
<reference evidence="3 4" key="1">
    <citation type="journal article" date="2015" name="Genome Announc.">
        <title>Expanding the biotechnology potential of lactobacilli through comparative genomics of 213 strains and associated genera.</title>
        <authorList>
            <person name="Sun Z."/>
            <person name="Harris H.M."/>
            <person name="McCann A."/>
            <person name="Guo C."/>
            <person name="Argimon S."/>
            <person name="Zhang W."/>
            <person name="Yang X."/>
            <person name="Jeffery I.B."/>
            <person name="Cooney J.C."/>
            <person name="Kagawa T.F."/>
            <person name="Liu W."/>
            <person name="Song Y."/>
            <person name="Salvetti E."/>
            <person name="Wrobel A."/>
            <person name="Rasinkangas P."/>
            <person name="Parkhill J."/>
            <person name="Rea M.C."/>
            <person name="O'Sullivan O."/>
            <person name="Ritari J."/>
            <person name="Douillard F.P."/>
            <person name="Paul Ross R."/>
            <person name="Yang R."/>
            <person name="Briner A.E."/>
            <person name="Felis G.E."/>
            <person name="de Vos W.M."/>
            <person name="Barrangou R."/>
            <person name="Klaenhammer T.R."/>
            <person name="Caufield P.W."/>
            <person name="Cui Y."/>
            <person name="Zhang H."/>
            <person name="O'Toole P.W."/>
        </authorList>
    </citation>
    <scope>NUCLEOTIDE SEQUENCE [LARGE SCALE GENOMIC DNA]</scope>
    <source>
        <strain evidence="3 4">DSM 22696</strain>
    </source>
</reference>
<dbReference type="Pfam" id="PF13443">
    <property type="entry name" value="HTH_26"/>
    <property type="match status" value="1"/>
</dbReference>
<dbReference type="PATRIC" id="fig|348151.3.peg.703"/>
<dbReference type="SUPFAM" id="SSF47413">
    <property type="entry name" value="lambda repressor-like DNA-binding domains"/>
    <property type="match status" value="1"/>
</dbReference>
<reference evidence="2 5" key="2">
    <citation type="submission" date="2019-07" db="EMBL/GenBank/DDBJ databases">
        <title>Whole genome shotgun sequence of Lactobacillus siliginis NBRC 101315.</title>
        <authorList>
            <person name="Hosoyama A."/>
            <person name="Uohara A."/>
            <person name="Ohji S."/>
            <person name="Ichikawa N."/>
        </authorList>
    </citation>
    <scope>NUCLEOTIDE SEQUENCE [LARGE SCALE GENOMIC DNA]</scope>
    <source>
        <strain evidence="2 5">NBRC 101315</strain>
    </source>
</reference>